<dbReference type="Gene3D" id="3.40.1440.10">
    <property type="entry name" value="GIY-YIG endonuclease"/>
    <property type="match status" value="1"/>
</dbReference>
<feature type="domain" description="GIY-YIG" evidence="1">
    <location>
        <begin position="15"/>
        <end position="91"/>
    </location>
</feature>
<dbReference type="PROSITE" id="PS50164">
    <property type="entry name" value="GIY_YIG"/>
    <property type="match status" value="1"/>
</dbReference>
<organism evidence="2">
    <name type="scientific">marine sediment metagenome</name>
    <dbReference type="NCBI Taxonomy" id="412755"/>
    <lineage>
        <taxon>unclassified sequences</taxon>
        <taxon>metagenomes</taxon>
        <taxon>ecological metagenomes</taxon>
    </lineage>
</organism>
<reference evidence="2" key="1">
    <citation type="journal article" date="2015" name="Nature">
        <title>Complex archaea that bridge the gap between prokaryotes and eukaryotes.</title>
        <authorList>
            <person name="Spang A."/>
            <person name="Saw J.H."/>
            <person name="Jorgensen S.L."/>
            <person name="Zaremba-Niedzwiedzka K."/>
            <person name="Martijn J."/>
            <person name="Lind A.E."/>
            <person name="van Eijk R."/>
            <person name="Schleper C."/>
            <person name="Guy L."/>
            <person name="Ettema T.J."/>
        </authorList>
    </citation>
    <scope>NUCLEOTIDE SEQUENCE</scope>
</reference>
<dbReference type="InterPro" id="IPR000305">
    <property type="entry name" value="GIY-YIG_endonuc"/>
</dbReference>
<dbReference type="InterPro" id="IPR035901">
    <property type="entry name" value="GIY-YIG_endonuc_sf"/>
</dbReference>
<gene>
    <name evidence="2" type="ORF">LCGC14_3116580</name>
</gene>
<dbReference type="EMBL" id="LAZR01067590">
    <property type="protein sequence ID" value="KKK51275.1"/>
    <property type="molecule type" value="Genomic_DNA"/>
</dbReference>
<accession>A0A0F8WSF2</accession>
<evidence type="ECO:0000259" key="1">
    <source>
        <dbReference type="PROSITE" id="PS50164"/>
    </source>
</evidence>
<sequence length="201" mass="22751">MQDVLRCLGEGGPTVGKPLYRLESESCAGRRYVGSANNLHRRLSEHNADKCKHTRKFLPWSCVVALRFADDAKAAELERYLKTGSGRAFLKRHFTRPIQFLLLRFPTSRIRRSYEPGLSSGGCSRDGVAGPLMYRPTATGHPWTAGSFGRSAPWPKCVRARRKARRPWSSKCRRSCRCRRRRWINSISRGGSCAAGNGWIR</sequence>
<dbReference type="SUPFAM" id="SSF82771">
    <property type="entry name" value="GIY-YIG endonuclease"/>
    <property type="match status" value="1"/>
</dbReference>
<dbReference type="Pfam" id="PF01541">
    <property type="entry name" value="GIY-YIG"/>
    <property type="match status" value="1"/>
</dbReference>
<evidence type="ECO:0000313" key="2">
    <source>
        <dbReference type="EMBL" id="KKK51275.1"/>
    </source>
</evidence>
<protein>
    <recommendedName>
        <fullName evidence="1">GIY-YIG domain-containing protein</fullName>
    </recommendedName>
</protein>
<name>A0A0F8WSF2_9ZZZZ</name>
<comment type="caution">
    <text evidence="2">The sequence shown here is derived from an EMBL/GenBank/DDBJ whole genome shotgun (WGS) entry which is preliminary data.</text>
</comment>
<proteinExistence type="predicted"/>
<dbReference type="AlphaFoldDB" id="A0A0F8WSF2"/>